<evidence type="ECO:0000313" key="2">
    <source>
        <dbReference type="Proteomes" id="UP000542342"/>
    </source>
</evidence>
<accession>A0A7V8VG23</accession>
<dbReference type="SUPFAM" id="SSF63829">
    <property type="entry name" value="Calcium-dependent phosphotriesterase"/>
    <property type="match status" value="1"/>
</dbReference>
<protein>
    <submittedName>
        <fullName evidence="1">Uncharacterized protein</fullName>
    </submittedName>
</protein>
<sequence length="351" mass="37653">MRTILLLVGTLWVAPLWAAEGVVSKGTPPLQSITALAFGPDGLLFLGDPQSGIVVALSTGDTKPAGSQAVNIERLDAKIAGLLGVGEKEVRIHDLKVNPASGNIYVAVTRGTGAGQPALIRVKRNGEVEAVPLKDVEYSSVKLPNPGKTQREPLGAITCMAFVGGRLFVAGLSSEEFASTLRVIPYPFKEADKGTVIEIYHGSHGRLETNAPIRTFTPYRIGEEEYIIASYTCTPLVKIPVKELKPGAKVRGVTIAELGNRNQPLDMIAYTKDGREYIMTANTARGVLKIPTEEFATAKPITSRIADTAGVRFEKVESLQNVVQLDKLDDSRAVILVRSGNGFDLKTIPLP</sequence>
<dbReference type="RefSeq" id="WP_194539126.1">
    <property type="nucleotide sequence ID" value="NZ_JACEFB010000012.1"/>
</dbReference>
<organism evidence="1 2">
    <name type="scientific">Thermogemmata fonticola</name>
    <dbReference type="NCBI Taxonomy" id="2755323"/>
    <lineage>
        <taxon>Bacteria</taxon>
        <taxon>Pseudomonadati</taxon>
        <taxon>Planctomycetota</taxon>
        <taxon>Planctomycetia</taxon>
        <taxon>Gemmatales</taxon>
        <taxon>Gemmataceae</taxon>
        <taxon>Thermogemmata</taxon>
    </lineage>
</organism>
<proteinExistence type="predicted"/>
<dbReference type="AlphaFoldDB" id="A0A7V8VG23"/>
<reference evidence="1 2" key="1">
    <citation type="submission" date="2020-07" db="EMBL/GenBank/DDBJ databases">
        <title>Thermogemmata thermophila gen. nov., sp. nov., a novel moderate thermophilic planctomycete from a Kamchatka hot spring.</title>
        <authorList>
            <person name="Elcheninov A.G."/>
            <person name="Podosokorskaya O.A."/>
            <person name="Kovaleva O.L."/>
            <person name="Novikov A."/>
            <person name="Bonch-Osmolovskaya E.A."/>
            <person name="Toshchakov S.V."/>
            <person name="Kublanov I.V."/>
        </authorList>
    </citation>
    <scope>NUCLEOTIDE SEQUENCE [LARGE SCALE GENOMIC DNA]</scope>
    <source>
        <strain evidence="1 2">2918</strain>
    </source>
</reference>
<dbReference type="EMBL" id="JACEFB010000012">
    <property type="protein sequence ID" value="MBA2227260.1"/>
    <property type="molecule type" value="Genomic_DNA"/>
</dbReference>
<gene>
    <name evidence="1" type="ORF">H0921_13945</name>
</gene>
<comment type="caution">
    <text evidence="1">The sequence shown here is derived from an EMBL/GenBank/DDBJ whole genome shotgun (WGS) entry which is preliminary data.</text>
</comment>
<keyword evidence="2" id="KW-1185">Reference proteome</keyword>
<dbReference type="Proteomes" id="UP000542342">
    <property type="component" value="Unassembled WGS sequence"/>
</dbReference>
<name>A0A7V8VG23_9BACT</name>
<evidence type="ECO:0000313" key="1">
    <source>
        <dbReference type="EMBL" id="MBA2227260.1"/>
    </source>
</evidence>